<evidence type="ECO:0000259" key="1">
    <source>
        <dbReference type="Pfam" id="PF12146"/>
    </source>
</evidence>
<reference evidence="3" key="1">
    <citation type="submission" date="2016-10" db="EMBL/GenBank/DDBJ databases">
        <authorList>
            <person name="Varghese N."/>
            <person name="Submissions S."/>
        </authorList>
    </citation>
    <scope>NUCLEOTIDE SEQUENCE [LARGE SCALE GENOMIC DNA]</scope>
    <source>
        <strain evidence="3">DSM 22002</strain>
    </source>
</reference>
<dbReference type="Gene3D" id="3.40.50.1820">
    <property type="entry name" value="alpha/beta hydrolase"/>
    <property type="match status" value="1"/>
</dbReference>
<dbReference type="STRING" id="399736.SAMN04489720_1200"/>
<proteinExistence type="predicted"/>
<dbReference type="InterPro" id="IPR022742">
    <property type="entry name" value="Hydrolase_4"/>
</dbReference>
<keyword evidence="3" id="KW-1185">Reference proteome</keyword>
<dbReference type="AlphaFoldDB" id="A0A1G8C869"/>
<keyword evidence="2" id="KW-0378">Hydrolase</keyword>
<dbReference type="PANTHER" id="PTHR11614">
    <property type="entry name" value="PHOSPHOLIPASE-RELATED"/>
    <property type="match status" value="1"/>
</dbReference>
<dbReference type="RefSeq" id="WP_231945181.1">
    <property type="nucleotide sequence ID" value="NZ_LT629695.1"/>
</dbReference>
<sequence length="302" mass="32601">MPKFAVIRQDHTFVDLQGVTIHWYTWMPGKPKGIVLIVHGVGEHALRYEHVAQHLVNAGYGVAALDQRGHGATGLEQAGGDANGLGRLGPGGGMAVVGDVVSLVKRLRGEHPQLPLAVIGHSWGSLTMQRFLNRHAALIDAAVLSGTAYRMPGWMTAGDLNVRHKHLGDTGFEWLSRDPAVQEAFVADPLTFPADVVRLFGPIEAARLLGVPARSLGIDIPLLVAVGSDDTLGGEASARRLVRAYEERSGLTDVTLRVYPGARHEIFNEITKSKVLDDVTSWLDDHLAVERGRIGRRSAPTP</sequence>
<organism evidence="2 3">
    <name type="scientific">Agrococcus jejuensis</name>
    <dbReference type="NCBI Taxonomy" id="399736"/>
    <lineage>
        <taxon>Bacteria</taxon>
        <taxon>Bacillati</taxon>
        <taxon>Actinomycetota</taxon>
        <taxon>Actinomycetes</taxon>
        <taxon>Micrococcales</taxon>
        <taxon>Microbacteriaceae</taxon>
        <taxon>Agrococcus</taxon>
    </lineage>
</organism>
<dbReference type="InterPro" id="IPR051044">
    <property type="entry name" value="MAG_DAG_Lipase"/>
</dbReference>
<name>A0A1G8C869_9MICO</name>
<dbReference type="SUPFAM" id="SSF53474">
    <property type="entry name" value="alpha/beta-Hydrolases"/>
    <property type="match status" value="1"/>
</dbReference>
<dbReference type="Proteomes" id="UP000198822">
    <property type="component" value="Chromosome I"/>
</dbReference>
<evidence type="ECO:0000313" key="3">
    <source>
        <dbReference type="Proteomes" id="UP000198822"/>
    </source>
</evidence>
<dbReference type="Pfam" id="PF12146">
    <property type="entry name" value="Hydrolase_4"/>
    <property type="match status" value="1"/>
</dbReference>
<dbReference type="GO" id="GO:0016787">
    <property type="term" value="F:hydrolase activity"/>
    <property type="evidence" value="ECO:0007669"/>
    <property type="project" value="UniProtKB-KW"/>
</dbReference>
<accession>A0A1G8C869</accession>
<gene>
    <name evidence="2" type="ORF">SAMN04489720_1200</name>
</gene>
<feature type="domain" description="Serine aminopeptidase S33" evidence="1">
    <location>
        <begin position="30"/>
        <end position="269"/>
    </location>
</feature>
<dbReference type="InterPro" id="IPR029058">
    <property type="entry name" value="AB_hydrolase_fold"/>
</dbReference>
<protein>
    <submittedName>
        <fullName evidence="2">Lysophospholipase, alpha-beta hydrolase superfamily</fullName>
    </submittedName>
</protein>
<dbReference type="EMBL" id="LT629695">
    <property type="protein sequence ID" value="SDH41727.1"/>
    <property type="molecule type" value="Genomic_DNA"/>
</dbReference>
<evidence type="ECO:0000313" key="2">
    <source>
        <dbReference type="EMBL" id="SDH41727.1"/>
    </source>
</evidence>